<dbReference type="Gene3D" id="3.90.79.10">
    <property type="entry name" value="Nucleoside Triphosphate Pyrophosphohydrolase"/>
    <property type="match status" value="1"/>
</dbReference>
<dbReference type="EC" id="3.2.2.31" evidence="4 14"/>
<evidence type="ECO:0000256" key="4">
    <source>
        <dbReference type="ARBA" id="ARBA00012045"/>
    </source>
</evidence>
<keyword evidence="7" id="KW-0479">Metal-binding</keyword>
<evidence type="ECO:0000256" key="9">
    <source>
        <dbReference type="ARBA" id="ARBA00022801"/>
    </source>
</evidence>
<evidence type="ECO:0000313" key="16">
    <source>
        <dbReference type="EMBL" id="HIW86529.1"/>
    </source>
</evidence>
<dbReference type="PROSITE" id="PS00764">
    <property type="entry name" value="ENDONUCLEASE_III_1"/>
    <property type="match status" value="1"/>
</dbReference>
<reference evidence="16" key="1">
    <citation type="journal article" date="2021" name="PeerJ">
        <title>Extensive microbial diversity within the chicken gut microbiome revealed by metagenomics and culture.</title>
        <authorList>
            <person name="Gilroy R."/>
            <person name="Ravi A."/>
            <person name="Getino M."/>
            <person name="Pursley I."/>
            <person name="Horton D.L."/>
            <person name="Alikhan N.F."/>
            <person name="Baker D."/>
            <person name="Gharbi K."/>
            <person name="Hall N."/>
            <person name="Watson M."/>
            <person name="Adriaenssens E.M."/>
            <person name="Foster-Nyarko E."/>
            <person name="Jarju S."/>
            <person name="Secka A."/>
            <person name="Antonio M."/>
            <person name="Oren A."/>
            <person name="Chaudhuri R.R."/>
            <person name="La Ragione R."/>
            <person name="Hildebrand F."/>
            <person name="Pallen M.J."/>
        </authorList>
    </citation>
    <scope>NUCLEOTIDE SEQUENCE</scope>
    <source>
        <strain evidence="16">421</strain>
    </source>
</reference>
<dbReference type="SUPFAM" id="SSF48150">
    <property type="entry name" value="DNA-glycosylase"/>
    <property type="match status" value="1"/>
</dbReference>
<keyword evidence="10 14" id="KW-0408">Iron</keyword>
<evidence type="ECO:0000256" key="14">
    <source>
        <dbReference type="RuleBase" id="RU365096"/>
    </source>
</evidence>
<dbReference type="InterPro" id="IPR023170">
    <property type="entry name" value="HhH_base_excis_C"/>
</dbReference>
<dbReference type="AlphaFoldDB" id="A0A9D1RF38"/>
<organism evidence="16 17">
    <name type="scientific">Candidatus Eubacterium faecipullorum</name>
    <dbReference type="NCBI Taxonomy" id="2838571"/>
    <lineage>
        <taxon>Bacteria</taxon>
        <taxon>Bacillati</taxon>
        <taxon>Bacillota</taxon>
        <taxon>Clostridia</taxon>
        <taxon>Eubacteriales</taxon>
        <taxon>Eubacteriaceae</taxon>
        <taxon>Eubacterium</taxon>
    </lineage>
</organism>
<dbReference type="CDD" id="cd03431">
    <property type="entry name" value="NUDIX_DNA_Glycosylase_C-MutY"/>
    <property type="match status" value="1"/>
</dbReference>
<dbReference type="InterPro" id="IPR029119">
    <property type="entry name" value="MutY_C"/>
</dbReference>
<keyword evidence="12" id="KW-0234">DNA repair</keyword>
<evidence type="ECO:0000256" key="3">
    <source>
        <dbReference type="ARBA" id="ARBA00008343"/>
    </source>
</evidence>
<dbReference type="InterPro" id="IPR005760">
    <property type="entry name" value="A/G_AdeGlyc_MutY"/>
</dbReference>
<dbReference type="CDD" id="cd00056">
    <property type="entry name" value="ENDO3c"/>
    <property type="match status" value="1"/>
</dbReference>
<dbReference type="GO" id="GO:0000701">
    <property type="term" value="F:purine-specific mismatch base pair DNA N-glycosylase activity"/>
    <property type="evidence" value="ECO:0007669"/>
    <property type="project" value="UniProtKB-EC"/>
</dbReference>
<keyword evidence="11" id="KW-0411">Iron-sulfur</keyword>
<dbReference type="SUPFAM" id="SSF55811">
    <property type="entry name" value="Nudix"/>
    <property type="match status" value="1"/>
</dbReference>
<evidence type="ECO:0000256" key="12">
    <source>
        <dbReference type="ARBA" id="ARBA00023204"/>
    </source>
</evidence>
<name>A0A9D1RF38_9FIRM</name>
<dbReference type="GO" id="GO:0035485">
    <property type="term" value="F:adenine/guanine mispair binding"/>
    <property type="evidence" value="ECO:0007669"/>
    <property type="project" value="TreeGrafter"/>
</dbReference>
<dbReference type="Proteomes" id="UP000824205">
    <property type="component" value="Unassembled WGS sequence"/>
</dbReference>
<dbReference type="Gene3D" id="1.10.1670.10">
    <property type="entry name" value="Helix-hairpin-Helix base-excision DNA repair enzymes (C-terminal)"/>
    <property type="match status" value="1"/>
</dbReference>
<dbReference type="InterPro" id="IPR000445">
    <property type="entry name" value="HhH_motif"/>
</dbReference>
<evidence type="ECO:0000259" key="15">
    <source>
        <dbReference type="SMART" id="SM00478"/>
    </source>
</evidence>
<dbReference type="GO" id="GO:0051539">
    <property type="term" value="F:4 iron, 4 sulfur cluster binding"/>
    <property type="evidence" value="ECO:0007669"/>
    <property type="project" value="UniProtKB-UniRule"/>
</dbReference>
<dbReference type="NCBIfam" id="TIGR01084">
    <property type="entry name" value="mutY"/>
    <property type="match status" value="1"/>
</dbReference>
<dbReference type="InterPro" id="IPR003651">
    <property type="entry name" value="Endonuclease3_FeS-loop_motif"/>
</dbReference>
<evidence type="ECO:0000256" key="5">
    <source>
        <dbReference type="ARBA" id="ARBA00022023"/>
    </source>
</evidence>
<dbReference type="SMART" id="SM00525">
    <property type="entry name" value="FES"/>
    <property type="match status" value="1"/>
</dbReference>
<keyword evidence="9" id="KW-0378">Hydrolase</keyword>
<sequence>MKTNDPIYQKLPGALLPWYKQNARRLPWRQDTEPYHIWLSEIMLQQTRVEAVRAYYLRFLEQLPDIHALAAAPESRLLKLWEGLGYYNRARNLQKAARVIETQYGGHFPCRYEEIRALPGIGPYTAGAIASICFGLPCPAVDGNVLRIITRMTENDAPIDRMQTKTEIAAQLQKVYPKNDCGQFTQALMELGATVCTPNSPKCTACPASSFCRAYKNGTVMQYPVKQPKKEKRLEERTVFLLQCGDRYALTKRTESGLLAGLWQLPNMLGKMGVKQALDTAGGFGVQPVELCKQMHRVHIFTHIKWQMTCYHILCAERSPDFVWATAQEIETTYALPTAFRMFFESHHETDKTESR</sequence>
<comment type="function">
    <text evidence="2">Adenine glycosylase active on G-A mispairs. MutY also corrects error-prone DNA synthesis past GO lesions which are due to the oxidatively damaged form of guanine: 7,8-dihydro-8-oxoguanine (8-oxo-dGTP).</text>
</comment>
<dbReference type="Pfam" id="PF14815">
    <property type="entry name" value="NUDIX_4"/>
    <property type="match status" value="1"/>
</dbReference>
<dbReference type="GO" id="GO:0006298">
    <property type="term" value="P:mismatch repair"/>
    <property type="evidence" value="ECO:0007669"/>
    <property type="project" value="TreeGrafter"/>
</dbReference>
<evidence type="ECO:0000256" key="11">
    <source>
        <dbReference type="ARBA" id="ARBA00023014"/>
    </source>
</evidence>
<dbReference type="InterPro" id="IPR011257">
    <property type="entry name" value="DNA_glycosylase"/>
</dbReference>
<dbReference type="SMART" id="SM00478">
    <property type="entry name" value="ENDO3c"/>
    <property type="match status" value="1"/>
</dbReference>
<protein>
    <recommendedName>
        <fullName evidence="5 14">Adenine DNA glycosylase</fullName>
        <ecNumber evidence="4 14">3.2.2.31</ecNumber>
    </recommendedName>
</protein>
<evidence type="ECO:0000256" key="13">
    <source>
        <dbReference type="ARBA" id="ARBA00023295"/>
    </source>
</evidence>
<comment type="catalytic activity">
    <reaction evidence="1 14">
        <text>Hydrolyzes free adenine bases from 7,8-dihydro-8-oxoguanine:adenine mismatched double-stranded DNA, leaving an apurinic site.</text>
        <dbReference type="EC" id="3.2.2.31"/>
    </reaction>
</comment>
<dbReference type="InterPro" id="IPR003265">
    <property type="entry name" value="HhH-GPD_domain"/>
</dbReference>
<comment type="similarity">
    <text evidence="3 14">Belongs to the Nth/MutY family.</text>
</comment>
<dbReference type="Pfam" id="PF00730">
    <property type="entry name" value="HhH-GPD"/>
    <property type="match status" value="1"/>
</dbReference>
<gene>
    <name evidence="16" type="primary">mutY</name>
    <name evidence="16" type="ORF">IAA48_08555</name>
</gene>
<reference evidence="16" key="2">
    <citation type="submission" date="2021-04" db="EMBL/GenBank/DDBJ databases">
        <authorList>
            <person name="Gilroy R."/>
        </authorList>
    </citation>
    <scope>NUCLEOTIDE SEQUENCE</scope>
    <source>
        <strain evidence="16">421</strain>
    </source>
</reference>
<dbReference type="InterPro" id="IPR004035">
    <property type="entry name" value="Endouclease-III_FeS-bd_BS"/>
</dbReference>
<evidence type="ECO:0000256" key="10">
    <source>
        <dbReference type="ARBA" id="ARBA00023004"/>
    </source>
</evidence>
<evidence type="ECO:0000313" key="17">
    <source>
        <dbReference type="Proteomes" id="UP000824205"/>
    </source>
</evidence>
<keyword evidence="13 14" id="KW-0326">Glycosidase</keyword>
<dbReference type="Pfam" id="PF00633">
    <property type="entry name" value="HHH"/>
    <property type="match status" value="1"/>
</dbReference>
<proteinExistence type="inferred from homology"/>
<dbReference type="PANTHER" id="PTHR42944:SF1">
    <property type="entry name" value="ADENINE DNA GLYCOSYLASE"/>
    <property type="match status" value="1"/>
</dbReference>
<dbReference type="InterPro" id="IPR044298">
    <property type="entry name" value="MIG/MutY"/>
</dbReference>
<dbReference type="GO" id="GO:0046872">
    <property type="term" value="F:metal ion binding"/>
    <property type="evidence" value="ECO:0007669"/>
    <property type="project" value="UniProtKB-UniRule"/>
</dbReference>
<evidence type="ECO:0000256" key="6">
    <source>
        <dbReference type="ARBA" id="ARBA00022485"/>
    </source>
</evidence>
<evidence type="ECO:0000256" key="8">
    <source>
        <dbReference type="ARBA" id="ARBA00022763"/>
    </source>
</evidence>
<comment type="cofactor">
    <cofactor evidence="14">
        <name>[4Fe-4S] cluster</name>
        <dbReference type="ChEBI" id="CHEBI:49883"/>
    </cofactor>
    <text evidence="14">Binds 1 [4Fe-4S] cluster.</text>
</comment>
<dbReference type="EMBL" id="DXGE01000034">
    <property type="protein sequence ID" value="HIW86529.1"/>
    <property type="molecule type" value="Genomic_DNA"/>
</dbReference>
<evidence type="ECO:0000256" key="7">
    <source>
        <dbReference type="ARBA" id="ARBA00022723"/>
    </source>
</evidence>
<accession>A0A9D1RF38</accession>
<evidence type="ECO:0000256" key="1">
    <source>
        <dbReference type="ARBA" id="ARBA00000843"/>
    </source>
</evidence>
<dbReference type="GO" id="GO:0034039">
    <property type="term" value="F:8-oxo-7,8-dihydroguanine DNA N-glycosylase activity"/>
    <property type="evidence" value="ECO:0007669"/>
    <property type="project" value="TreeGrafter"/>
</dbReference>
<evidence type="ECO:0000256" key="2">
    <source>
        <dbReference type="ARBA" id="ARBA00002933"/>
    </source>
</evidence>
<feature type="domain" description="HhH-GPD" evidence="15">
    <location>
        <begin position="43"/>
        <end position="194"/>
    </location>
</feature>
<comment type="caution">
    <text evidence="16">The sequence shown here is derived from an EMBL/GenBank/DDBJ whole genome shotgun (WGS) entry which is preliminary data.</text>
</comment>
<dbReference type="InterPro" id="IPR015797">
    <property type="entry name" value="NUDIX_hydrolase-like_dom_sf"/>
</dbReference>
<dbReference type="PANTHER" id="PTHR42944">
    <property type="entry name" value="ADENINE DNA GLYCOSYLASE"/>
    <property type="match status" value="1"/>
</dbReference>
<dbReference type="GO" id="GO:0032357">
    <property type="term" value="F:oxidized purine DNA binding"/>
    <property type="evidence" value="ECO:0007669"/>
    <property type="project" value="TreeGrafter"/>
</dbReference>
<dbReference type="FunFam" id="1.10.340.30:FF:000002">
    <property type="entry name" value="Adenine DNA glycosylase"/>
    <property type="match status" value="1"/>
</dbReference>
<keyword evidence="8 14" id="KW-0227">DNA damage</keyword>
<keyword evidence="6" id="KW-0004">4Fe-4S</keyword>
<dbReference type="GO" id="GO:0006284">
    <property type="term" value="P:base-excision repair"/>
    <property type="evidence" value="ECO:0007669"/>
    <property type="project" value="UniProtKB-UniRule"/>
</dbReference>
<dbReference type="Gene3D" id="1.10.340.30">
    <property type="entry name" value="Hypothetical protein, domain 2"/>
    <property type="match status" value="1"/>
</dbReference>